<evidence type="ECO:0000259" key="7">
    <source>
        <dbReference type="PROSITE" id="PS00623"/>
    </source>
</evidence>
<dbReference type="GO" id="GO:0016614">
    <property type="term" value="F:oxidoreductase activity, acting on CH-OH group of donors"/>
    <property type="evidence" value="ECO:0007669"/>
    <property type="project" value="InterPro"/>
</dbReference>
<dbReference type="PROSITE" id="PS00624">
    <property type="entry name" value="GMC_OXRED_2"/>
    <property type="match status" value="1"/>
</dbReference>
<keyword evidence="4 5" id="KW-0274">FAD</keyword>
<accession>A0A7R9CR03</accession>
<dbReference type="InterPro" id="IPR000172">
    <property type="entry name" value="GMC_OxRdtase_N"/>
</dbReference>
<feature type="domain" description="Glucose-methanol-choline oxidoreductase N-terminal" evidence="7">
    <location>
        <begin position="200"/>
        <end position="223"/>
    </location>
</feature>
<evidence type="ECO:0000256" key="5">
    <source>
        <dbReference type="PIRSR" id="PIRSR000137-2"/>
    </source>
</evidence>
<dbReference type="Pfam" id="PF05199">
    <property type="entry name" value="GMC_oxred_C"/>
    <property type="match status" value="1"/>
</dbReference>
<dbReference type="EMBL" id="OD001080">
    <property type="protein sequence ID" value="CAD7400532.1"/>
    <property type="molecule type" value="Genomic_DNA"/>
</dbReference>
<reference evidence="9" key="1">
    <citation type="submission" date="2020-11" db="EMBL/GenBank/DDBJ databases">
        <authorList>
            <person name="Tran Van P."/>
        </authorList>
    </citation>
    <scope>NUCLEOTIDE SEQUENCE</scope>
</reference>
<protein>
    <recommendedName>
        <fullName evidence="7 8">Glucose-methanol-choline oxidoreductase N-terminal domain-containing protein</fullName>
    </recommendedName>
</protein>
<dbReference type="PANTHER" id="PTHR11552">
    <property type="entry name" value="GLUCOSE-METHANOL-CHOLINE GMC OXIDOREDUCTASE"/>
    <property type="match status" value="1"/>
</dbReference>
<dbReference type="PROSITE" id="PS00623">
    <property type="entry name" value="GMC_OXRED_1"/>
    <property type="match status" value="1"/>
</dbReference>
<feature type="binding site" evidence="5">
    <location>
        <position position="344"/>
    </location>
    <ligand>
        <name>FAD</name>
        <dbReference type="ChEBI" id="CHEBI:57692"/>
    </ligand>
</feature>
<dbReference type="Gene3D" id="3.30.560.10">
    <property type="entry name" value="Glucose Oxidase, domain 3"/>
    <property type="match status" value="1"/>
</dbReference>
<comment type="cofactor">
    <cofactor evidence="1 5">
        <name>FAD</name>
        <dbReference type="ChEBI" id="CHEBI:57692"/>
    </cofactor>
</comment>
<evidence type="ECO:0000256" key="4">
    <source>
        <dbReference type="ARBA" id="ARBA00022827"/>
    </source>
</evidence>
<feature type="domain" description="Glucose-methanol-choline oxidoreductase N-terminal" evidence="8">
    <location>
        <begin position="381"/>
        <end position="395"/>
    </location>
</feature>
<comment type="similarity">
    <text evidence="2 6">Belongs to the GMC oxidoreductase family.</text>
</comment>
<dbReference type="PIRSF" id="PIRSF000137">
    <property type="entry name" value="Alcohol_oxidase"/>
    <property type="match status" value="1"/>
</dbReference>
<gene>
    <name evidence="9" type="ORF">TPSB3V08_LOCUS2656</name>
</gene>
<dbReference type="SUPFAM" id="SSF54373">
    <property type="entry name" value="FAD-linked reductases, C-terminal domain"/>
    <property type="match status" value="1"/>
</dbReference>
<dbReference type="InterPro" id="IPR007867">
    <property type="entry name" value="GMC_OxRtase_C"/>
</dbReference>
<organism evidence="9">
    <name type="scientific">Timema poppense</name>
    <name type="common">Walking stick</name>
    <dbReference type="NCBI Taxonomy" id="170557"/>
    <lineage>
        <taxon>Eukaryota</taxon>
        <taxon>Metazoa</taxon>
        <taxon>Ecdysozoa</taxon>
        <taxon>Arthropoda</taxon>
        <taxon>Hexapoda</taxon>
        <taxon>Insecta</taxon>
        <taxon>Pterygota</taxon>
        <taxon>Neoptera</taxon>
        <taxon>Polyneoptera</taxon>
        <taxon>Phasmatodea</taxon>
        <taxon>Timematodea</taxon>
        <taxon>Timematoidea</taxon>
        <taxon>Timematidae</taxon>
        <taxon>Timema</taxon>
    </lineage>
</organism>
<evidence type="ECO:0000259" key="8">
    <source>
        <dbReference type="PROSITE" id="PS00624"/>
    </source>
</evidence>
<dbReference type="PANTHER" id="PTHR11552:SF147">
    <property type="entry name" value="CHOLINE DEHYDROGENASE, MITOCHONDRIAL"/>
    <property type="match status" value="1"/>
</dbReference>
<dbReference type="SUPFAM" id="SSF51905">
    <property type="entry name" value="FAD/NAD(P)-binding domain"/>
    <property type="match status" value="1"/>
</dbReference>
<name>A0A7R9CR03_TIMPO</name>
<dbReference type="GO" id="GO:0050660">
    <property type="term" value="F:flavin adenine dinucleotide binding"/>
    <property type="evidence" value="ECO:0007669"/>
    <property type="project" value="InterPro"/>
</dbReference>
<dbReference type="AlphaFoldDB" id="A0A7R9CR03"/>
<evidence type="ECO:0000256" key="1">
    <source>
        <dbReference type="ARBA" id="ARBA00001974"/>
    </source>
</evidence>
<keyword evidence="3 6" id="KW-0285">Flavoprotein</keyword>
<evidence type="ECO:0000256" key="2">
    <source>
        <dbReference type="ARBA" id="ARBA00010790"/>
    </source>
</evidence>
<evidence type="ECO:0000313" key="9">
    <source>
        <dbReference type="EMBL" id="CAD7400532.1"/>
    </source>
</evidence>
<dbReference type="InterPro" id="IPR012132">
    <property type="entry name" value="GMC_OxRdtase"/>
</dbReference>
<evidence type="ECO:0000256" key="6">
    <source>
        <dbReference type="RuleBase" id="RU003968"/>
    </source>
</evidence>
<dbReference type="Gene3D" id="3.50.50.60">
    <property type="entry name" value="FAD/NAD(P)-binding domain"/>
    <property type="match status" value="1"/>
</dbReference>
<evidence type="ECO:0000256" key="3">
    <source>
        <dbReference type="ARBA" id="ARBA00022630"/>
    </source>
</evidence>
<dbReference type="InterPro" id="IPR036188">
    <property type="entry name" value="FAD/NAD-bd_sf"/>
</dbReference>
<dbReference type="Pfam" id="PF00732">
    <property type="entry name" value="GMC_oxred_N"/>
    <property type="match status" value="1"/>
</dbReference>
<sequence>MSLILSPPMRVGITLKALSLENTFEAFQVDTLGPRSAQIGTQFCEMESNNGLKGKFLNMDGSCSLPGAAWNPSCIAAAGTGVSGIGAVLFTNLITTLLDAQHNLGRPEIYPDDVDVFRYEYDFIVIGGGSAGAVVTSRLSEEKDWNVLLLEAGGDPPLASDVPYLFPTLQKTDLDWQYKTEPQKGQCEGFENGQCNWPRGKALGGSSSINWMIYVRGNKGDYDSWAALGNDGWSFEEVLPYFKKSEDFRDIKVAQEEQTSHYHGTGGYLTVDKARYIPSIVKSVVQAAKEVGYKELTDNNAGEIEGYGEYHSTIRDGKRCNTGRAFLSPAKGRSNLHVAKKALVSKILIDPNTKKVIGVQFKKDGKIHEVKVNKEVIVSAGAINSPQLLMLSGIGPKEHLEELGIKVIKDLKVGYNLQDHNNFPAQVYSINKSTAKSVTPQFYLDAAYEYLMYRTGPLSGVWATAASGFVNTKKKPHEPHVEGEYPDIQMHFLSFLANDTYSVNILNRNLGFSAPVRDSLLNAVKKSDVLIPCHILERPKSRGRLLLASANPDDQPKIYASYFEDEDDLEVMLDSIELFSQIAETKTMKDHEAELVKLDIPACESFEFNTRRYWRCALEQLSTTLYHPIGTCKMGPPSDPDAVVDPELKVYGIEGLRVVDASIMPIHVTANTNAPTIMIGEKAADMIKKKLKNVNYMWSSDNYSSKET</sequence>
<proteinExistence type="inferred from homology"/>